<evidence type="ECO:0000313" key="2">
    <source>
        <dbReference type="Proteomes" id="UP000494222"/>
    </source>
</evidence>
<dbReference type="AlphaFoldDB" id="A0A6P2HYW1"/>
<name>A0A6P2HYW1_9BURK</name>
<evidence type="ECO:0000313" key="1">
    <source>
        <dbReference type="EMBL" id="VWB22359.1"/>
    </source>
</evidence>
<dbReference type="Proteomes" id="UP000494222">
    <property type="component" value="Unassembled WGS sequence"/>
</dbReference>
<dbReference type="RefSeq" id="WP_170297406.1">
    <property type="nucleotide sequence ID" value="NZ_CABVPL010000004.1"/>
</dbReference>
<proteinExistence type="predicted"/>
<sequence>MRWSMPGYPIAGALAVGASLLQQPVRYQHLVRGPERAEAMRNTRISSQMHQRRFCLVKGRRTPWPVSAATSSDVKKRPISGRRGDIAVCGGLRWTGVSVASGATTLTVMPLGFGALAALSVDLLALGIGVSLDYAVTPNTTCRRA</sequence>
<reference evidence="1 2" key="1">
    <citation type="submission" date="2019-09" db="EMBL/GenBank/DDBJ databases">
        <authorList>
            <person name="Depoorter E."/>
        </authorList>
    </citation>
    <scope>NUCLEOTIDE SEQUENCE [LARGE SCALE GENOMIC DNA]</scope>
    <source>
        <strain evidence="1">LMG 24064</strain>
    </source>
</reference>
<organism evidence="1 2">
    <name type="scientific">Burkholderia latens</name>
    <dbReference type="NCBI Taxonomy" id="488446"/>
    <lineage>
        <taxon>Bacteria</taxon>
        <taxon>Pseudomonadati</taxon>
        <taxon>Pseudomonadota</taxon>
        <taxon>Betaproteobacteria</taxon>
        <taxon>Burkholderiales</taxon>
        <taxon>Burkholderiaceae</taxon>
        <taxon>Burkholderia</taxon>
        <taxon>Burkholderia cepacia complex</taxon>
    </lineage>
</organism>
<accession>A0A6P2HYW1</accession>
<dbReference type="EMBL" id="CABVPL010000004">
    <property type="protein sequence ID" value="VWB22359.1"/>
    <property type="molecule type" value="Genomic_DNA"/>
</dbReference>
<gene>
    <name evidence="1" type="ORF">BLA24064_00885</name>
</gene>
<dbReference type="GeneID" id="99819849"/>
<protein>
    <submittedName>
        <fullName evidence="1">Uncharacterized protein</fullName>
    </submittedName>
</protein>